<keyword evidence="3" id="KW-1185">Reference proteome</keyword>
<gene>
    <name evidence="2" type="ORF">GGQ92_002287</name>
</gene>
<dbReference type="AlphaFoldDB" id="A0A841RQJ8"/>
<evidence type="ECO:0000313" key="3">
    <source>
        <dbReference type="Proteomes" id="UP000572212"/>
    </source>
</evidence>
<evidence type="ECO:0000313" key="2">
    <source>
        <dbReference type="EMBL" id="MBB6513475.1"/>
    </source>
</evidence>
<keyword evidence="1" id="KW-0472">Membrane</keyword>
<protein>
    <submittedName>
        <fullName evidence="2">Uncharacterized protein</fullName>
    </submittedName>
</protein>
<keyword evidence="1" id="KW-0812">Transmembrane</keyword>
<evidence type="ECO:0000256" key="1">
    <source>
        <dbReference type="SAM" id="Phobius"/>
    </source>
</evidence>
<comment type="caution">
    <text evidence="2">The sequence shown here is derived from an EMBL/GenBank/DDBJ whole genome shotgun (WGS) entry which is preliminary data.</text>
</comment>
<accession>A0A841RQJ8</accession>
<keyword evidence="1" id="KW-1133">Transmembrane helix</keyword>
<organism evidence="2 3">
    <name type="scientific">Gracilibacillus halotolerans</name>
    <dbReference type="NCBI Taxonomy" id="74386"/>
    <lineage>
        <taxon>Bacteria</taxon>
        <taxon>Bacillati</taxon>
        <taxon>Bacillota</taxon>
        <taxon>Bacilli</taxon>
        <taxon>Bacillales</taxon>
        <taxon>Bacillaceae</taxon>
        <taxon>Gracilibacillus</taxon>
    </lineage>
</organism>
<reference evidence="2 3" key="1">
    <citation type="submission" date="2020-08" db="EMBL/GenBank/DDBJ databases">
        <title>Genomic Encyclopedia of Type Strains, Phase IV (KMG-IV): sequencing the most valuable type-strain genomes for metagenomic binning, comparative biology and taxonomic classification.</title>
        <authorList>
            <person name="Goeker M."/>
        </authorList>
    </citation>
    <scope>NUCLEOTIDE SEQUENCE [LARGE SCALE GENOMIC DNA]</scope>
    <source>
        <strain evidence="2 3">DSM 11805</strain>
    </source>
</reference>
<sequence>MDLSLWITIGFITGGFAILFSMKKRMESKVAFITANTGDEGNSAKASSVIWWVASTTVWGIVSMFFIVWWFYNHFG</sequence>
<dbReference type="Proteomes" id="UP000572212">
    <property type="component" value="Unassembled WGS sequence"/>
</dbReference>
<dbReference type="RefSeq" id="WP_184248716.1">
    <property type="nucleotide sequence ID" value="NZ_BAAACU010000029.1"/>
</dbReference>
<name>A0A841RQJ8_9BACI</name>
<feature type="transmembrane region" description="Helical" evidence="1">
    <location>
        <begin position="6"/>
        <end position="22"/>
    </location>
</feature>
<dbReference type="EMBL" id="JACHON010000012">
    <property type="protein sequence ID" value="MBB6513475.1"/>
    <property type="molecule type" value="Genomic_DNA"/>
</dbReference>
<proteinExistence type="predicted"/>
<feature type="transmembrane region" description="Helical" evidence="1">
    <location>
        <begin position="49"/>
        <end position="72"/>
    </location>
</feature>